<dbReference type="InterPro" id="IPR036505">
    <property type="entry name" value="Amidase/PGRP_sf"/>
</dbReference>
<gene>
    <name evidence="5" type="ORF">LRS37_01105</name>
</gene>
<accession>A0ABS8QFC9</accession>
<dbReference type="Gene3D" id="3.40.80.10">
    <property type="entry name" value="Peptidoglycan recognition protein-like"/>
    <property type="match status" value="1"/>
</dbReference>
<dbReference type="SUPFAM" id="SSF55846">
    <property type="entry name" value="N-acetylmuramoyl-L-alanine amidase-like"/>
    <property type="match status" value="1"/>
</dbReference>
<dbReference type="Proteomes" id="UP001162836">
    <property type="component" value="Unassembled WGS sequence"/>
</dbReference>
<evidence type="ECO:0000256" key="2">
    <source>
        <dbReference type="ARBA" id="ARBA00032390"/>
    </source>
</evidence>
<organism evidence="5 6">
    <name type="scientific">Neobacillus sedimentimangrovi</name>
    <dbReference type="NCBI Taxonomy" id="2699460"/>
    <lineage>
        <taxon>Bacteria</taxon>
        <taxon>Bacillati</taxon>
        <taxon>Bacillota</taxon>
        <taxon>Bacilli</taxon>
        <taxon>Bacillales</taxon>
        <taxon>Bacillaceae</taxon>
        <taxon>Neobacillus</taxon>
    </lineage>
</organism>
<evidence type="ECO:0000256" key="3">
    <source>
        <dbReference type="SAM" id="SignalP"/>
    </source>
</evidence>
<feature type="signal peptide" evidence="3">
    <location>
        <begin position="1"/>
        <end position="19"/>
    </location>
</feature>
<reference evidence="5 6" key="1">
    <citation type="journal article" date="2023" name="Antonie Van Leeuwenhoek">
        <title>Unveiling the genomic potential of a novel thermostable glycoside hydrolases producing Neobacillus sedimentimangrovi UE25.</title>
        <authorList>
            <person name="Ejaz U."/>
            <person name="Saleem F."/>
            <person name="Rashid R."/>
            <person name="Hasan K.A."/>
            <person name="Syed M.N."/>
            <person name="Sohail M."/>
        </authorList>
    </citation>
    <scope>NUCLEOTIDE SEQUENCE [LARGE SCALE GENOMIC DNA]</scope>
    <source>
        <strain evidence="5 6">UE25</strain>
    </source>
</reference>
<protein>
    <recommendedName>
        <fullName evidence="2">Autolysin</fullName>
    </recommendedName>
    <alternativeName>
        <fullName evidence="1">Cell wall hydrolase</fullName>
    </alternativeName>
</protein>
<keyword evidence="6" id="KW-1185">Reference proteome</keyword>
<dbReference type="InterPro" id="IPR002502">
    <property type="entry name" value="Amidase_domain"/>
</dbReference>
<proteinExistence type="predicted"/>
<name>A0ABS8QFC9_9BACI</name>
<dbReference type="Pfam" id="PF01510">
    <property type="entry name" value="Amidase_2"/>
    <property type="match status" value="1"/>
</dbReference>
<evidence type="ECO:0000256" key="1">
    <source>
        <dbReference type="ARBA" id="ARBA00030881"/>
    </source>
</evidence>
<dbReference type="CDD" id="cd06583">
    <property type="entry name" value="PGRP"/>
    <property type="match status" value="1"/>
</dbReference>
<dbReference type="RefSeq" id="WP_231314015.1">
    <property type="nucleotide sequence ID" value="NZ_JAAFZF010000012.1"/>
</dbReference>
<evidence type="ECO:0000313" key="6">
    <source>
        <dbReference type="Proteomes" id="UP001162836"/>
    </source>
</evidence>
<comment type="caution">
    <text evidence="5">The sequence shown here is derived from an EMBL/GenBank/DDBJ whole genome shotgun (WGS) entry which is preliminary data.</text>
</comment>
<feature type="domain" description="N-acetylmuramoyl-L-alanine amidase" evidence="4">
    <location>
        <begin position="62"/>
        <end position="211"/>
    </location>
</feature>
<evidence type="ECO:0000313" key="5">
    <source>
        <dbReference type="EMBL" id="MCD4837490.1"/>
    </source>
</evidence>
<dbReference type="EMBL" id="JAJODE010000002">
    <property type="protein sequence ID" value="MCD4837490.1"/>
    <property type="molecule type" value="Genomic_DNA"/>
</dbReference>
<keyword evidence="3" id="KW-0732">Signal</keyword>
<feature type="chain" id="PRO_5047528285" description="Autolysin" evidence="3">
    <location>
        <begin position="20"/>
        <end position="247"/>
    </location>
</feature>
<sequence>MKKWIAMISVMFLSLSLLVCPISANRNDRPVTTKKYGVTSGQHILMTREEFRNWLFDQTFKRKINIIQQHHTWAPSYKHFNGSNHFQLLESMRNYHMTKMGWSNIAQNITTFPDGKIAVSRPFDVAPEGTIGPKANATGLTIENLGNFDAGHDVMTAEQRETIVYLTALLCIKFGLTPSIDTITYHHWWDLRTGERVLDNAPDYNVKSCPGTAFFGGNSTTAAKTHFYPIVAKKIDEILASMRTSDN</sequence>
<evidence type="ECO:0000259" key="4">
    <source>
        <dbReference type="Pfam" id="PF01510"/>
    </source>
</evidence>